<organism evidence="17 18">
    <name type="scientific">Cirrhinus molitorella</name>
    <name type="common">mud carp</name>
    <dbReference type="NCBI Taxonomy" id="172907"/>
    <lineage>
        <taxon>Eukaryota</taxon>
        <taxon>Metazoa</taxon>
        <taxon>Chordata</taxon>
        <taxon>Craniata</taxon>
        <taxon>Vertebrata</taxon>
        <taxon>Euteleostomi</taxon>
        <taxon>Actinopterygii</taxon>
        <taxon>Neopterygii</taxon>
        <taxon>Teleostei</taxon>
        <taxon>Ostariophysi</taxon>
        <taxon>Cypriniformes</taxon>
        <taxon>Cyprinidae</taxon>
        <taxon>Labeoninae</taxon>
        <taxon>Labeonini</taxon>
        <taxon>Cirrhinus</taxon>
    </lineage>
</organism>
<keyword evidence="7" id="KW-0811">Translocation</keyword>
<comment type="subunit">
    <text evidence="14">Binds F-actin and ABLIM1, ABLIM2 and ABLIM3. Interaction with ABLIM2 and ABLIM3 enhances activity.</text>
</comment>
<evidence type="ECO:0000256" key="11">
    <source>
        <dbReference type="ARBA" id="ARBA00023203"/>
    </source>
</evidence>
<evidence type="ECO:0000313" key="17">
    <source>
        <dbReference type="EMBL" id="KAK2886884.1"/>
    </source>
</evidence>
<evidence type="ECO:0000256" key="5">
    <source>
        <dbReference type="ARBA" id="ARBA00022553"/>
    </source>
</evidence>
<dbReference type="AlphaFoldDB" id="A0AA88PE22"/>
<keyword evidence="9" id="KW-0010">Activator</keyword>
<dbReference type="EMBL" id="JAUYZG010000015">
    <property type="protein sequence ID" value="KAK2886884.1"/>
    <property type="molecule type" value="Genomic_DNA"/>
</dbReference>
<dbReference type="GO" id="GO:0005856">
    <property type="term" value="C:cytoskeleton"/>
    <property type="evidence" value="ECO:0007669"/>
    <property type="project" value="UniProtKB-SubCell"/>
</dbReference>
<accession>A0AA88PE22</accession>
<evidence type="ECO:0000256" key="12">
    <source>
        <dbReference type="ARBA" id="ARBA00023212"/>
    </source>
</evidence>
<evidence type="ECO:0000256" key="1">
    <source>
        <dbReference type="ARBA" id="ARBA00004204"/>
    </source>
</evidence>
<dbReference type="GO" id="GO:0015031">
    <property type="term" value="P:protein transport"/>
    <property type="evidence" value="ECO:0007669"/>
    <property type="project" value="UniProtKB-KW"/>
</dbReference>
<evidence type="ECO:0000256" key="14">
    <source>
        <dbReference type="ARBA" id="ARBA00063019"/>
    </source>
</evidence>
<keyword evidence="12" id="KW-0206">Cytoskeleton</keyword>
<keyword evidence="3" id="KW-0813">Transport</keyword>
<keyword evidence="11" id="KW-0009">Actin-binding</keyword>
<evidence type="ECO:0000313" key="18">
    <source>
        <dbReference type="Proteomes" id="UP001187343"/>
    </source>
</evidence>
<dbReference type="SMART" id="SM01283">
    <property type="entry name" value="Costars"/>
    <property type="match status" value="1"/>
</dbReference>
<evidence type="ECO:0000256" key="2">
    <source>
        <dbReference type="ARBA" id="ARBA00004245"/>
    </source>
</evidence>
<reference evidence="17" key="1">
    <citation type="submission" date="2023-08" db="EMBL/GenBank/DDBJ databases">
        <title>Chromosome-level Genome Assembly of mud carp (Cirrhinus molitorella).</title>
        <authorList>
            <person name="Liu H."/>
        </authorList>
    </citation>
    <scope>NUCLEOTIDE SEQUENCE</scope>
    <source>
        <strain evidence="17">Prfri</strain>
        <tissue evidence="17">Muscle</tissue>
    </source>
</reference>
<dbReference type="InterPro" id="IPR027817">
    <property type="entry name" value="Costars_dom"/>
</dbReference>
<dbReference type="Proteomes" id="UP001187343">
    <property type="component" value="Unassembled WGS sequence"/>
</dbReference>
<sequence length="368" mass="41942">MSAKKPSTNKNIKKLRAISMVCSLTRSWQQWVSENEDKQSSEPSGWAPSYQEDPKDAKKVVPKIRPFQKSLSSQALANKNQDGVEAAGESRIKTAQVVKTVTREAQEKSAGIDFLTKRICKDPETDELDKMLSKKGSPTRRRKCSNMVSELTKGWKEMEKEKKQTQEGGEDNEDRSLQLGTNQEDTANNRTNENTESSVTIKRSTELKGKKEVEDANKINALSKKYSTVGNLKSRWQNWASEHTVNQKLNPFSEDFDYEYSMSTRLRKGEEGYGRPKEGSKTAERAKRAEAHIHREIDDMCFVIRTMADPDPDGYTRVTFGDLFDRYVRISDKVVGILMRARKHGKVDFEGEMLWQGQDDDVIITLLI</sequence>
<evidence type="ECO:0000256" key="9">
    <source>
        <dbReference type="ARBA" id="ARBA00023159"/>
    </source>
</evidence>
<dbReference type="PANTHER" id="PTHR22739">
    <property type="entry name" value="STRIATED MUSCLE ACTIVATOR OF RHO-DEPENDENT SIGNALING-RELATED"/>
    <property type="match status" value="1"/>
</dbReference>
<comment type="caution">
    <text evidence="17">The sequence shown here is derived from an EMBL/GenBank/DDBJ whole genome shotgun (WGS) entry which is preliminary data.</text>
</comment>
<dbReference type="GO" id="GO:0045944">
    <property type="term" value="P:positive regulation of transcription by RNA polymerase II"/>
    <property type="evidence" value="ECO:0007669"/>
    <property type="project" value="TreeGrafter"/>
</dbReference>
<evidence type="ECO:0000256" key="10">
    <source>
        <dbReference type="ARBA" id="ARBA00023163"/>
    </source>
</evidence>
<evidence type="ECO:0000256" key="3">
    <source>
        <dbReference type="ARBA" id="ARBA00022448"/>
    </source>
</evidence>
<comment type="subcellular location">
    <subcellularLocation>
        <location evidence="2">Cytoplasm</location>
        <location evidence="2">Cytoskeleton</location>
    </subcellularLocation>
    <subcellularLocation>
        <location evidence="1">Cytoplasm</location>
        <location evidence="1">Myofibril</location>
        <location evidence="1">Sarcomere</location>
    </subcellularLocation>
</comment>
<proteinExistence type="predicted"/>
<evidence type="ECO:0000256" key="15">
    <source>
        <dbReference type="ARBA" id="ARBA00073502"/>
    </source>
</evidence>
<keyword evidence="4" id="KW-0963">Cytoplasm</keyword>
<dbReference type="InterPro" id="IPR038095">
    <property type="entry name" value="Costars_sf"/>
</dbReference>
<evidence type="ECO:0000256" key="13">
    <source>
        <dbReference type="ARBA" id="ARBA00059783"/>
    </source>
</evidence>
<keyword evidence="5" id="KW-0597">Phosphoprotein</keyword>
<keyword evidence="8" id="KW-0805">Transcription regulation</keyword>
<evidence type="ECO:0000256" key="16">
    <source>
        <dbReference type="ARBA" id="ARBA00076363"/>
    </source>
</evidence>
<dbReference type="InterPro" id="IPR026111">
    <property type="entry name" value="Abra"/>
</dbReference>
<dbReference type="GO" id="GO:0030017">
    <property type="term" value="C:sarcomere"/>
    <property type="evidence" value="ECO:0007669"/>
    <property type="project" value="UniProtKB-SubCell"/>
</dbReference>
<dbReference type="FunFam" id="1.10.10.1540:FF:000001">
    <property type="entry name" value="Actin-binding Rho-activating protein a"/>
    <property type="match status" value="1"/>
</dbReference>
<evidence type="ECO:0000256" key="8">
    <source>
        <dbReference type="ARBA" id="ARBA00023015"/>
    </source>
</evidence>
<evidence type="ECO:0000256" key="4">
    <source>
        <dbReference type="ARBA" id="ARBA00022490"/>
    </source>
</evidence>
<dbReference type="GO" id="GO:0035025">
    <property type="term" value="P:positive regulation of Rho protein signal transduction"/>
    <property type="evidence" value="ECO:0007669"/>
    <property type="project" value="InterPro"/>
</dbReference>
<dbReference type="GO" id="GO:0003779">
    <property type="term" value="F:actin binding"/>
    <property type="evidence" value="ECO:0007669"/>
    <property type="project" value="UniProtKB-KW"/>
</dbReference>
<gene>
    <name evidence="17" type="ORF">Q8A67_015112</name>
</gene>
<keyword evidence="10" id="KW-0804">Transcription</keyword>
<dbReference type="Gene3D" id="1.10.10.1540">
    <property type="entry name" value="Costar domain"/>
    <property type="match status" value="1"/>
</dbReference>
<keyword evidence="6" id="KW-0653">Protein transport</keyword>
<keyword evidence="18" id="KW-1185">Reference proteome</keyword>
<dbReference type="Pfam" id="PF14705">
    <property type="entry name" value="Costars"/>
    <property type="match status" value="1"/>
</dbReference>
<comment type="function">
    <text evidence="13">Acts as an activator of serum response factor (SRF)-dependent transcription possibly by inducing nuclear translocation of MKL1 or MKL2 and through a mechanism requiring Rho-actin signaling.</text>
</comment>
<name>A0AA88PE22_9TELE</name>
<evidence type="ECO:0000256" key="7">
    <source>
        <dbReference type="ARBA" id="ARBA00023010"/>
    </source>
</evidence>
<dbReference type="PANTHER" id="PTHR22739:SF20">
    <property type="entry name" value="ACTIN-BINDING RHO-ACTIVATING PROTEIN"/>
    <property type="match status" value="1"/>
</dbReference>
<evidence type="ECO:0000256" key="6">
    <source>
        <dbReference type="ARBA" id="ARBA00022927"/>
    </source>
</evidence>
<protein>
    <recommendedName>
        <fullName evidence="15">Actin-binding Rho-activating protein</fullName>
    </recommendedName>
    <alternativeName>
        <fullName evidence="16">Striated muscle activator of Rho-dependent signaling</fullName>
    </alternativeName>
</protein>